<proteinExistence type="predicted"/>
<dbReference type="HOGENOM" id="CLU_2250061_0_0_1"/>
<dbReference type="Proteomes" id="UP000016933">
    <property type="component" value="Unassembled WGS sequence"/>
</dbReference>
<reference evidence="1 2" key="2">
    <citation type="journal article" date="2012" name="PLoS Pathog.">
        <title>Diverse lifestyles and strategies of plant pathogenesis encoded in the genomes of eighteen Dothideomycetes fungi.</title>
        <authorList>
            <person name="Ohm R.A."/>
            <person name="Feau N."/>
            <person name="Henrissat B."/>
            <person name="Schoch C.L."/>
            <person name="Horwitz B.A."/>
            <person name="Barry K.W."/>
            <person name="Condon B.J."/>
            <person name="Copeland A.C."/>
            <person name="Dhillon B."/>
            <person name="Glaser F."/>
            <person name="Hesse C.N."/>
            <person name="Kosti I."/>
            <person name="LaButti K."/>
            <person name="Lindquist E.A."/>
            <person name="Lucas S."/>
            <person name="Salamov A.A."/>
            <person name="Bradshaw R.E."/>
            <person name="Ciuffetti L."/>
            <person name="Hamelin R.C."/>
            <person name="Kema G.H.J."/>
            <person name="Lawrence C."/>
            <person name="Scott J.A."/>
            <person name="Spatafora J.W."/>
            <person name="Turgeon B.G."/>
            <person name="de Wit P.J.G.M."/>
            <person name="Zhong S."/>
            <person name="Goodwin S.B."/>
            <person name="Grigoriev I.V."/>
        </authorList>
    </citation>
    <scope>NUCLEOTIDE SEQUENCE [LARGE SCALE GENOMIC DNA]</scope>
    <source>
        <strain evidence="2">NZE10 / CBS 128990</strain>
    </source>
</reference>
<name>M2XJ54_DOTSN</name>
<organism evidence="1 2">
    <name type="scientific">Dothistroma septosporum (strain NZE10 / CBS 128990)</name>
    <name type="common">Red band needle blight fungus</name>
    <name type="synonym">Mycosphaerella pini</name>
    <dbReference type="NCBI Taxonomy" id="675120"/>
    <lineage>
        <taxon>Eukaryota</taxon>
        <taxon>Fungi</taxon>
        <taxon>Dikarya</taxon>
        <taxon>Ascomycota</taxon>
        <taxon>Pezizomycotina</taxon>
        <taxon>Dothideomycetes</taxon>
        <taxon>Dothideomycetidae</taxon>
        <taxon>Mycosphaerellales</taxon>
        <taxon>Mycosphaerellaceae</taxon>
        <taxon>Dothistroma</taxon>
    </lineage>
</organism>
<dbReference type="AlphaFoldDB" id="M2XJ54"/>
<evidence type="ECO:0000313" key="1">
    <source>
        <dbReference type="EMBL" id="EME39487.1"/>
    </source>
</evidence>
<evidence type="ECO:0000313" key="2">
    <source>
        <dbReference type="Proteomes" id="UP000016933"/>
    </source>
</evidence>
<reference evidence="2" key="1">
    <citation type="journal article" date="2012" name="PLoS Genet.">
        <title>The genomes of the fungal plant pathogens Cladosporium fulvum and Dothistroma septosporum reveal adaptation to different hosts and lifestyles but also signatures of common ancestry.</title>
        <authorList>
            <person name="de Wit P.J.G.M."/>
            <person name="van der Burgt A."/>
            <person name="Oekmen B."/>
            <person name="Stergiopoulos I."/>
            <person name="Abd-Elsalam K.A."/>
            <person name="Aerts A.L."/>
            <person name="Bahkali A.H."/>
            <person name="Beenen H.G."/>
            <person name="Chettri P."/>
            <person name="Cox M.P."/>
            <person name="Datema E."/>
            <person name="de Vries R.P."/>
            <person name="Dhillon B."/>
            <person name="Ganley A.R."/>
            <person name="Griffiths S.A."/>
            <person name="Guo Y."/>
            <person name="Hamelin R.C."/>
            <person name="Henrissat B."/>
            <person name="Kabir M.S."/>
            <person name="Jashni M.K."/>
            <person name="Kema G."/>
            <person name="Klaubauf S."/>
            <person name="Lapidus A."/>
            <person name="Levasseur A."/>
            <person name="Lindquist E."/>
            <person name="Mehrabi R."/>
            <person name="Ohm R.A."/>
            <person name="Owen T.J."/>
            <person name="Salamov A."/>
            <person name="Schwelm A."/>
            <person name="Schijlen E."/>
            <person name="Sun H."/>
            <person name="van den Burg H.A."/>
            <person name="van Ham R.C.H.J."/>
            <person name="Zhang S."/>
            <person name="Goodwin S.B."/>
            <person name="Grigoriev I.V."/>
            <person name="Collemare J."/>
            <person name="Bradshaw R.E."/>
        </authorList>
    </citation>
    <scope>NUCLEOTIDE SEQUENCE [LARGE SCALE GENOMIC DNA]</scope>
    <source>
        <strain evidence="2">NZE10 / CBS 128990</strain>
    </source>
</reference>
<dbReference type="EMBL" id="KB446545">
    <property type="protein sequence ID" value="EME39487.1"/>
    <property type="molecule type" value="Genomic_DNA"/>
</dbReference>
<accession>M2XJ54</accession>
<protein>
    <submittedName>
        <fullName evidence="1">Uncharacterized protein</fullName>
    </submittedName>
</protein>
<gene>
    <name evidence="1" type="ORF">DOTSEDRAFT_38667</name>
</gene>
<keyword evidence="2" id="KW-1185">Reference proteome</keyword>
<sequence length="104" mass="11621">MMLAARSTMIAGCAFINVNFVREEVADSEIVVKYKQSADDLYVAAAGREVNERPNTVAALLANAALRPHGSTTLPSWVRWRVRRRASFTEAYEALERCFSEARV</sequence>